<name>A0A124EGQ3_TRASO</name>
<protein>
    <submittedName>
        <fullName evidence="7">Inorganic phosphate transporter PiT</fullName>
    </submittedName>
</protein>
<comment type="caution">
    <text evidence="7">The sequence shown here is derived from an EMBL/GenBank/DDBJ whole genome shotgun (WGS) entry which is preliminary data.</text>
</comment>
<organism evidence="7 8">
    <name type="scientific">Tractidigestivibacter scatoligenes</name>
    <name type="common">Olsenella scatoligenes</name>
    <dbReference type="NCBI Taxonomy" id="1299998"/>
    <lineage>
        <taxon>Bacteria</taxon>
        <taxon>Bacillati</taxon>
        <taxon>Actinomycetota</taxon>
        <taxon>Coriobacteriia</taxon>
        <taxon>Coriobacteriales</taxon>
        <taxon>Atopobiaceae</taxon>
        <taxon>Tractidigestivibacter</taxon>
    </lineage>
</organism>
<evidence type="ECO:0000313" key="8">
    <source>
        <dbReference type="Proteomes" id="UP000054078"/>
    </source>
</evidence>
<dbReference type="GO" id="GO:0005315">
    <property type="term" value="F:phosphate transmembrane transporter activity"/>
    <property type="evidence" value="ECO:0007669"/>
    <property type="project" value="InterPro"/>
</dbReference>
<feature type="transmembrane region" description="Helical" evidence="6">
    <location>
        <begin position="272"/>
        <end position="293"/>
    </location>
</feature>
<evidence type="ECO:0000256" key="2">
    <source>
        <dbReference type="ARBA" id="ARBA00022448"/>
    </source>
</evidence>
<dbReference type="AlphaFoldDB" id="A0A124EGQ3"/>
<evidence type="ECO:0000256" key="1">
    <source>
        <dbReference type="ARBA" id="ARBA00004141"/>
    </source>
</evidence>
<dbReference type="STRING" id="1299998.AUL39_08425"/>
<dbReference type="PANTHER" id="PTHR11101">
    <property type="entry name" value="PHOSPHATE TRANSPORTER"/>
    <property type="match status" value="1"/>
</dbReference>
<feature type="transmembrane region" description="Helical" evidence="6">
    <location>
        <begin position="15"/>
        <end position="33"/>
    </location>
</feature>
<keyword evidence="4 6" id="KW-1133">Transmembrane helix</keyword>
<reference evidence="7 8" key="1">
    <citation type="submission" date="2015-12" db="EMBL/GenBank/DDBJ databases">
        <title>Draft Genome Sequence of Olsenella scatoligenes SK9K4T; a Producer of 3-Methylindole- (skatole) and 4-Methylphenol- (p-cresol) Isolated from Pig Feces.</title>
        <authorList>
            <person name="Li X."/>
            <person name="Borg B."/>
            <person name="Canibe N."/>
        </authorList>
    </citation>
    <scope>NUCLEOTIDE SEQUENCE [LARGE SCALE GENOMIC DNA]</scope>
    <source>
        <strain evidence="7 8">SK9K4</strain>
    </source>
</reference>
<sequence>MVSFSQFVAAVQTNPFLALVMVLVIGTIFVNGATDAANAIAEPVGTRAIGVNQAIVMSVICNFVGLIGMTLISTAVANTMSGMVDFGGDTHAALIALAAATVGIVTWASIAWVFGIPTSESHALIAGLTGAALAVHGGLEGVNMGEWVKVIYGLVLSSVLGYGAGWIIAKVIPVIFRQADRRRMNNIFKKWQVVGAAGMATMHGAQDGQKFMSTAMMAVLLSQGMSVDGAQFPLWIEVICAAAMAIGTAIGGKRIIKKVGMEMVSLEQYQGFAASVSATASLLIATLTGLPVSTTHTSTAAMMGAGAAKNVRSVNWGVAKEMVLAWVFTFPGCGLIGYLLTKLFLVVF</sequence>
<dbReference type="RefSeq" id="WP_059055262.1">
    <property type="nucleotide sequence ID" value="NZ_LOJF01000010.1"/>
</dbReference>
<evidence type="ECO:0000313" key="7">
    <source>
        <dbReference type="EMBL" id="KUH58224.1"/>
    </source>
</evidence>
<dbReference type="OrthoDB" id="9779554at2"/>
<evidence type="ECO:0000256" key="5">
    <source>
        <dbReference type="ARBA" id="ARBA00023136"/>
    </source>
</evidence>
<evidence type="ECO:0000256" key="4">
    <source>
        <dbReference type="ARBA" id="ARBA00022989"/>
    </source>
</evidence>
<gene>
    <name evidence="7" type="ORF">AUL39_08425</name>
</gene>
<feature type="transmembrane region" description="Helical" evidence="6">
    <location>
        <begin position="121"/>
        <end position="139"/>
    </location>
</feature>
<accession>A0A124EGQ3</accession>
<dbReference type="GO" id="GO:0035435">
    <property type="term" value="P:phosphate ion transmembrane transport"/>
    <property type="evidence" value="ECO:0007669"/>
    <property type="project" value="TreeGrafter"/>
</dbReference>
<keyword evidence="2" id="KW-0813">Transport</keyword>
<comment type="subcellular location">
    <subcellularLocation>
        <location evidence="1">Membrane</location>
        <topology evidence="1">Multi-pass membrane protein</topology>
    </subcellularLocation>
</comment>
<dbReference type="Pfam" id="PF01384">
    <property type="entry name" value="PHO4"/>
    <property type="match status" value="1"/>
</dbReference>
<keyword evidence="5 6" id="KW-0472">Membrane</keyword>
<feature type="transmembrane region" description="Helical" evidence="6">
    <location>
        <begin position="92"/>
        <end position="114"/>
    </location>
</feature>
<feature type="transmembrane region" description="Helical" evidence="6">
    <location>
        <begin position="151"/>
        <end position="176"/>
    </location>
</feature>
<feature type="transmembrane region" description="Helical" evidence="6">
    <location>
        <begin position="323"/>
        <end position="345"/>
    </location>
</feature>
<dbReference type="GO" id="GO:0016020">
    <property type="term" value="C:membrane"/>
    <property type="evidence" value="ECO:0007669"/>
    <property type="project" value="UniProtKB-SubCell"/>
</dbReference>
<dbReference type="InterPro" id="IPR001204">
    <property type="entry name" value="Phos_transporter"/>
</dbReference>
<dbReference type="Proteomes" id="UP000054078">
    <property type="component" value="Unassembled WGS sequence"/>
</dbReference>
<dbReference type="EMBL" id="LOJF01000010">
    <property type="protein sequence ID" value="KUH58224.1"/>
    <property type="molecule type" value="Genomic_DNA"/>
</dbReference>
<feature type="transmembrane region" description="Helical" evidence="6">
    <location>
        <begin position="232"/>
        <end position="251"/>
    </location>
</feature>
<evidence type="ECO:0000256" key="3">
    <source>
        <dbReference type="ARBA" id="ARBA00022692"/>
    </source>
</evidence>
<keyword evidence="8" id="KW-1185">Reference proteome</keyword>
<feature type="transmembrane region" description="Helical" evidence="6">
    <location>
        <begin position="54"/>
        <end position="72"/>
    </location>
</feature>
<keyword evidence="3 6" id="KW-0812">Transmembrane</keyword>
<dbReference type="PANTHER" id="PTHR11101:SF80">
    <property type="entry name" value="PHOSPHATE TRANSPORTER"/>
    <property type="match status" value="1"/>
</dbReference>
<evidence type="ECO:0000256" key="6">
    <source>
        <dbReference type="SAM" id="Phobius"/>
    </source>
</evidence>
<proteinExistence type="predicted"/>